<feature type="region of interest" description="Disordered" evidence="1">
    <location>
        <begin position="12"/>
        <end position="39"/>
    </location>
</feature>
<reference evidence="2 3" key="1">
    <citation type="journal article" date="2018" name="Sci. Rep.">
        <title>Genomic signatures of local adaptation to the degree of environmental predictability in rotifers.</title>
        <authorList>
            <person name="Franch-Gras L."/>
            <person name="Hahn C."/>
            <person name="Garcia-Roger E.M."/>
            <person name="Carmona M.J."/>
            <person name="Serra M."/>
            <person name="Gomez A."/>
        </authorList>
    </citation>
    <scope>NUCLEOTIDE SEQUENCE [LARGE SCALE GENOMIC DNA]</scope>
    <source>
        <strain evidence="2">HYR1</strain>
    </source>
</reference>
<evidence type="ECO:0000313" key="2">
    <source>
        <dbReference type="EMBL" id="RNA37703.1"/>
    </source>
</evidence>
<protein>
    <submittedName>
        <fullName evidence="2">Uncharacterized protein</fullName>
    </submittedName>
</protein>
<name>A0A3M7SPG6_BRAPC</name>
<gene>
    <name evidence="2" type="ORF">BpHYR1_019659</name>
</gene>
<evidence type="ECO:0000313" key="3">
    <source>
        <dbReference type="Proteomes" id="UP000276133"/>
    </source>
</evidence>
<organism evidence="2 3">
    <name type="scientific">Brachionus plicatilis</name>
    <name type="common">Marine rotifer</name>
    <name type="synonym">Brachionus muelleri</name>
    <dbReference type="NCBI Taxonomy" id="10195"/>
    <lineage>
        <taxon>Eukaryota</taxon>
        <taxon>Metazoa</taxon>
        <taxon>Spiralia</taxon>
        <taxon>Gnathifera</taxon>
        <taxon>Rotifera</taxon>
        <taxon>Eurotatoria</taxon>
        <taxon>Monogononta</taxon>
        <taxon>Pseudotrocha</taxon>
        <taxon>Ploima</taxon>
        <taxon>Brachionidae</taxon>
        <taxon>Brachionus</taxon>
    </lineage>
</organism>
<proteinExistence type="predicted"/>
<dbReference type="EMBL" id="REGN01000999">
    <property type="protein sequence ID" value="RNA37703.1"/>
    <property type="molecule type" value="Genomic_DNA"/>
</dbReference>
<dbReference type="Proteomes" id="UP000276133">
    <property type="component" value="Unassembled WGS sequence"/>
</dbReference>
<evidence type="ECO:0000256" key="1">
    <source>
        <dbReference type="SAM" id="MobiDB-lite"/>
    </source>
</evidence>
<sequence>MKTRIPYCRRKMSSRGRLEHVQKKSFKTGEKKKQKEKKKKTDVVEFVKFQNLKYVPIKYLSSTTSLFQQIISKKLNISLY</sequence>
<comment type="caution">
    <text evidence="2">The sequence shown here is derived from an EMBL/GenBank/DDBJ whole genome shotgun (WGS) entry which is preliminary data.</text>
</comment>
<dbReference type="AlphaFoldDB" id="A0A3M7SPG6"/>
<keyword evidence="3" id="KW-1185">Reference proteome</keyword>
<feature type="compositionally biased region" description="Basic and acidic residues" evidence="1">
    <location>
        <begin position="16"/>
        <end position="39"/>
    </location>
</feature>
<accession>A0A3M7SPG6</accession>